<accession>A0A7J9ID53</accession>
<dbReference type="OrthoDB" id="1749636at2759"/>
<gene>
    <name evidence="1" type="ORF">Gohar_028325</name>
</gene>
<sequence length="71" mass="8207">MEENGQPNFEGLRDFREETMRKKIKDEDDDVHGNGLEGFLDGTEVVPLRVVMSTIGEAMINLDFRKHKKQD</sequence>
<reference evidence="1 2" key="1">
    <citation type="journal article" date="2019" name="Genome Biol. Evol.">
        <title>Insights into the evolution of the New World diploid cottons (Gossypium, subgenus Houzingenia) based on genome sequencing.</title>
        <authorList>
            <person name="Grover C.E."/>
            <person name="Arick M.A. 2nd"/>
            <person name="Thrash A."/>
            <person name="Conover J.L."/>
            <person name="Sanders W.S."/>
            <person name="Peterson D.G."/>
            <person name="Frelichowski J.E."/>
            <person name="Scheffler J.A."/>
            <person name="Scheffler B.E."/>
            <person name="Wendel J.F."/>
        </authorList>
    </citation>
    <scope>NUCLEOTIDE SEQUENCE [LARGE SCALE GENOMIC DNA]</scope>
    <source>
        <strain evidence="1">0</strain>
        <tissue evidence="1">Leaf</tissue>
    </source>
</reference>
<evidence type="ECO:0000313" key="1">
    <source>
        <dbReference type="EMBL" id="MBA0820006.1"/>
    </source>
</evidence>
<comment type="caution">
    <text evidence="1">The sequence shown here is derived from an EMBL/GenBank/DDBJ whole genome shotgun (WGS) entry which is preliminary data.</text>
</comment>
<organism evidence="1 2">
    <name type="scientific">Gossypium harknessii</name>
    <dbReference type="NCBI Taxonomy" id="34285"/>
    <lineage>
        <taxon>Eukaryota</taxon>
        <taxon>Viridiplantae</taxon>
        <taxon>Streptophyta</taxon>
        <taxon>Embryophyta</taxon>
        <taxon>Tracheophyta</taxon>
        <taxon>Spermatophyta</taxon>
        <taxon>Magnoliopsida</taxon>
        <taxon>eudicotyledons</taxon>
        <taxon>Gunneridae</taxon>
        <taxon>Pentapetalae</taxon>
        <taxon>rosids</taxon>
        <taxon>malvids</taxon>
        <taxon>Malvales</taxon>
        <taxon>Malvaceae</taxon>
        <taxon>Malvoideae</taxon>
        <taxon>Gossypium</taxon>
    </lineage>
</organism>
<proteinExistence type="predicted"/>
<name>A0A7J9ID53_9ROSI</name>
<evidence type="ECO:0000313" key="2">
    <source>
        <dbReference type="Proteomes" id="UP000593560"/>
    </source>
</evidence>
<dbReference type="AlphaFoldDB" id="A0A7J9ID53"/>
<dbReference type="EMBL" id="JABFAD010332794">
    <property type="protein sequence ID" value="MBA0820006.1"/>
    <property type="molecule type" value="Genomic_DNA"/>
</dbReference>
<keyword evidence="2" id="KW-1185">Reference proteome</keyword>
<dbReference type="Proteomes" id="UP000593560">
    <property type="component" value="Unassembled WGS sequence"/>
</dbReference>
<protein>
    <submittedName>
        <fullName evidence="1">Uncharacterized protein</fullName>
    </submittedName>
</protein>